<dbReference type="EMBL" id="FMZF01000004">
    <property type="protein sequence ID" value="SDC96611.1"/>
    <property type="molecule type" value="Genomic_DNA"/>
</dbReference>
<name>A0A1G6QWH0_9ACTN</name>
<gene>
    <name evidence="2" type="ORF">SAMN05660690_3132</name>
</gene>
<dbReference type="InterPro" id="IPR008990">
    <property type="entry name" value="Elect_transpt_acc-like_dom_sf"/>
</dbReference>
<dbReference type="Gene3D" id="1.10.472.20">
    <property type="entry name" value="Nitrile hydratase, beta subunit"/>
    <property type="match status" value="1"/>
</dbReference>
<organism evidence="2 3">
    <name type="scientific">Geodermatophilus telluris</name>
    <dbReference type="NCBI Taxonomy" id="1190417"/>
    <lineage>
        <taxon>Bacteria</taxon>
        <taxon>Bacillati</taxon>
        <taxon>Actinomycetota</taxon>
        <taxon>Actinomycetes</taxon>
        <taxon>Geodermatophilales</taxon>
        <taxon>Geodermatophilaceae</taxon>
        <taxon>Geodermatophilus</taxon>
    </lineage>
</organism>
<protein>
    <submittedName>
        <fullName evidence="2">Nitrile hydratase beta subunit</fullName>
    </submittedName>
</protein>
<accession>A0A1G6QWH0</accession>
<proteinExistence type="predicted"/>
<evidence type="ECO:0000313" key="2">
    <source>
        <dbReference type="EMBL" id="SDC96611.1"/>
    </source>
</evidence>
<dbReference type="SUPFAM" id="SSF50090">
    <property type="entry name" value="Electron transport accessory proteins"/>
    <property type="match status" value="1"/>
</dbReference>
<dbReference type="RefSeq" id="WP_091366874.1">
    <property type="nucleotide sequence ID" value="NZ_FMZF01000004.1"/>
</dbReference>
<dbReference type="Pfam" id="PF21006">
    <property type="entry name" value="NHase_beta_N"/>
    <property type="match status" value="1"/>
</dbReference>
<feature type="domain" description="Nitrile hydratase beta subunit-like N-terminal" evidence="1">
    <location>
        <begin position="1"/>
        <end position="92"/>
    </location>
</feature>
<dbReference type="InterPro" id="IPR049054">
    <property type="entry name" value="CN_hydtase_beta-like_N"/>
</dbReference>
<reference evidence="3" key="1">
    <citation type="submission" date="2016-10" db="EMBL/GenBank/DDBJ databases">
        <authorList>
            <person name="Varghese N."/>
            <person name="Submissions S."/>
        </authorList>
    </citation>
    <scope>NUCLEOTIDE SEQUENCE [LARGE SCALE GENOMIC DNA]</scope>
    <source>
        <strain evidence="3">DSM 45421</strain>
    </source>
</reference>
<evidence type="ECO:0000313" key="3">
    <source>
        <dbReference type="Proteomes" id="UP000199416"/>
    </source>
</evidence>
<evidence type="ECO:0000259" key="1">
    <source>
        <dbReference type="Pfam" id="PF21006"/>
    </source>
</evidence>
<keyword evidence="3" id="KW-1185">Reference proteome</keyword>
<dbReference type="InterPro" id="IPR042262">
    <property type="entry name" value="CN_hydtase_beta_C"/>
</dbReference>
<dbReference type="Proteomes" id="UP000199416">
    <property type="component" value="Unassembled WGS sequence"/>
</dbReference>
<sequence>MSRINDVGGMAGFPAIAEEPDEPPFHADWEAHVFALNGALIKRGVYNLDEFRDAIERMPPEEYLAASYYERWFTAITTLLAEKGVASPGELDVPRG</sequence>
<dbReference type="OrthoDB" id="3478924at2"/>
<dbReference type="STRING" id="1190417.SAMN05660690_3132"/>
<dbReference type="AlphaFoldDB" id="A0A1G6QWH0"/>